<evidence type="ECO:0000256" key="3">
    <source>
        <dbReference type="ARBA" id="ARBA00022807"/>
    </source>
</evidence>
<evidence type="ECO:0000256" key="1">
    <source>
        <dbReference type="ARBA" id="ARBA00009005"/>
    </source>
</evidence>
<evidence type="ECO:0000313" key="6">
    <source>
        <dbReference type="EMBL" id="PCH35233.1"/>
    </source>
</evidence>
<gene>
    <name evidence="6" type="ORF">WOLCODRAFT_155908</name>
</gene>
<keyword evidence="3" id="KW-0645">Protease</keyword>
<name>A0A2H3J636_WOLCO</name>
<dbReference type="Gene3D" id="3.40.50.1460">
    <property type="match status" value="1"/>
</dbReference>
<feature type="region of interest" description="Disordered" evidence="4">
    <location>
        <begin position="1"/>
        <end position="51"/>
    </location>
</feature>
<proteinExistence type="inferred from homology"/>
<dbReference type="Pfam" id="PF00656">
    <property type="entry name" value="Peptidase_C14"/>
    <property type="match status" value="1"/>
</dbReference>
<dbReference type="PANTHER" id="PTHR48104:SF30">
    <property type="entry name" value="METACASPASE-1"/>
    <property type="match status" value="1"/>
</dbReference>
<feature type="domain" description="Peptidase C14 caspase" evidence="5">
    <location>
        <begin position="70"/>
        <end position="344"/>
    </location>
</feature>
<keyword evidence="3" id="KW-0378">Hydrolase</keyword>
<sequence>MPSATQTSADDRTSDVAQALISHNRTPSDLSATTTPSRTPSPRPDGQSRKRALSIAVRYDRLQREHPEEDWIRLGGTYADVDILRSLLKKGYGYQDSDITVMKDDDPNFPPTCENILSEMRKLVKGAQSGDHYVFHFSGHGSQLPSEDHDAIWPADVICSSEVTSNYIRSDVSFVDYGARIALNIFQVIHNTLLKDFPSDAHLMIIFDCCHSASVADLPLDIEERMRQDIRSDAAPVLEGEVIPTKLQKHIRLRGTSFKPNVTDDDNDQQFHEVKKDEKYTLPHDHHGVLSLSACGDDELTPDTSNGGLFMKVLKRVLEDHNYHIPIEDLLLEVTDEMVRIIEDHNEKVKKRGDPGQYQCAPSIPHMGCEDEPVKVVHENFEM</sequence>
<dbReference type="GO" id="GO:0004197">
    <property type="term" value="F:cysteine-type endopeptidase activity"/>
    <property type="evidence" value="ECO:0007669"/>
    <property type="project" value="InterPro"/>
</dbReference>
<organism evidence="6 7">
    <name type="scientific">Wolfiporia cocos (strain MD-104)</name>
    <name type="common">Brown rot fungus</name>
    <dbReference type="NCBI Taxonomy" id="742152"/>
    <lineage>
        <taxon>Eukaryota</taxon>
        <taxon>Fungi</taxon>
        <taxon>Dikarya</taxon>
        <taxon>Basidiomycota</taxon>
        <taxon>Agaricomycotina</taxon>
        <taxon>Agaricomycetes</taxon>
        <taxon>Polyporales</taxon>
        <taxon>Phaeolaceae</taxon>
        <taxon>Wolfiporia</taxon>
    </lineage>
</organism>
<dbReference type="SUPFAM" id="SSF52129">
    <property type="entry name" value="Caspase-like"/>
    <property type="match status" value="1"/>
</dbReference>
<dbReference type="GO" id="GO:0005737">
    <property type="term" value="C:cytoplasm"/>
    <property type="evidence" value="ECO:0007669"/>
    <property type="project" value="TreeGrafter"/>
</dbReference>
<dbReference type="EMBL" id="KB467843">
    <property type="protein sequence ID" value="PCH35233.1"/>
    <property type="molecule type" value="Genomic_DNA"/>
</dbReference>
<dbReference type="InterPro" id="IPR050452">
    <property type="entry name" value="Metacaspase"/>
</dbReference>
<evidence type="ECO:0000313" key="7">
    <source>
        <dbReference type="Proteomes" id="UP000218811"/>
    </source>
</evidence>
<keyword evidence="7" id="KW-1185">Reference proteome</keyword>
<feature type="compositionally biased region" description="Polar residues" evidence="4">
    <location>
        <begin position="21"/>
        <end position="32"/>
    </location>
</feature>
<keyword evidence="3" id="KW-0788">Thiol protease</keyword>
<protein>
    <recommendedName>
        <fullName evidence="5">Peptidase C14 caspase domain-containing protein</fullName>
    </recommendedName>
</protein>
<dbReference type="InterPro" id="IPR011600">
    <property type="entry name" value="Pept_C14_caspase"/>
</dbReference>
<dbReference type="GO" id="GO:0006508">
    <property type="term" value="P:proteolysis"/>
    <property type="evidence" value="ECO:0007669"/>
    <property type="project" value="InterPro"/>
</dbReference>
<dbReference type="InterPro" id="IPR029030">
    <property type="entry name" value="Caspase-like_dom_sf"/>
</dbReference>
<keyword evidence="2" id="KW-0053">Apoptosis</keyword>
<evidence type="ECO:0000259" key="5">
    <source>
        <dbReference type="Pfam" id="PF00656"/>
    </source>
</evidence>
<dbReference type="Proteomes" id="UP000218811">
    <property type="component" value="Unassembled WGS sequence"/>
</dbReference>
<dbReference type="GO" id="GO:0006915">
    <property type="term" value="P:apoptotic process"/>
    <property type="evidence" value="ECO:0007669"/>
    <property type="project" value="UniProtKB-KW"/>
</dbReference>
<accession>A0A2H3J636</accession>
<comment type="similarity">
    <text evidence="1">Belongs to the peptidase C14B family.</text>
</comment>
<dbReference type="AlphaFoldDB" id="A0A2H3J636"/>
<evidence type="ECO:0000256" key="4">
    <source>
        <dbReference type="SAM" id="MobiDB-lite"/>
    </source>
</evidence>
<dbReference type="OrthoDB" id="3223806at2759"/>
<evidence type="ECO:0000256" key="2">
    <source>
        <dbReference type="ARBA" id="ARBA00022703"/>
    </source>
</evidence>
<reference evidence="6 7" key="1">
    <citation type="journal article" date="2012" name="Science">
        <title>The Paleozoic origin of enzymatic lignin decomposition reconstructed from 31 fungal genomes.</title>
        <authorList>
            <person name="Floudas D."/>
            <person name="Binder M."/>
            <person name="Riley R."/>
            <person name="Barry K."/>
            <person name="Blanchette R.A."/>
            <person name="Henrissat B."/>
            <person name="Martinez A.T."/>
            <person name="Otillar R."/>
            <person name="Spatafora J.W."/>
            <person name="Yadav J.S."/>
            <person name="Aerts A."/>
            <person name="Benoit I."/>
            <person name="Boyd A."/>
            <person name="Carlson A."/>
            <person name="Copeland A."/>
            <person name="Coutinho P.M."/>
            <person name="de Vries R.P."/>
            <person name="Ferreira P."/>
            <person name="Findley K."/>
            <person name="Foster B."/>
            <person name="Gaskell J."/>
            <person name="Glotzer D."/>
            <person name="Gorecki P."/>
            <person name="Heitman J."/>
            <person name="Hesse C."/>
            <person name="Hori C."/>
            <person name="Igarashi K."/>
            <person name="Jurgens J.A."/>
            <person name="Kallen N."/>
            <person name="Kersten P."/>
            <person name="Kohler A."/>
            <person name="Kuees U."/>
            <person name="Kumar T.K.A."/>
            <person name="Kuo A."/>
            <person name="LaButti K."/>
            <person name="Larrondo L.F."/>
            <person name="Lindquist E."/>
            <person name="Ling A."/>
            <person name="Lombard V."/>
            <person name="Lucas S."/>
            <person name="Lundell T."/>
            <person name="Martin R."/>
            <person name="McLaughlin D.J."/>
            <person name="Morgenstern I."/>
            <person name="Morin E."/>
            <person name="Murat C."/>
            <person name="Nagy L.G."/>
            <person name="Nolan M."/>
            <person name="Ohm R.A."/>
            <person name="Patyshakuliyeva A."/>
            <person name="Rokas A."/>
            <person name="Ruiz-Duenas F.J."/>
            <person name="Sabat G."/>
            <person name="Salamov A."/>
            <person name="Samejima M."/>
            <person name="Schmutz J."/>
            <person name="Slot J.C."/>
            <person name="St John F."/>
            <person name="Stenlid J."/>
            <person name="Sun H."/>
            <person name="Sun S."/>
            <person name="Syed K."/>
            <person name="Tsang A."/>
            <person name="Wiebenga A."/>
            <person name="Young D."/>
            <person name="Pisabarro A."/>
            <person name="Eastwood D.C."/>
            <person name="Martin F."/>
            <person name="Cullen D."/>
            <person name="Grigoriev I.V."/>
            <person name="Hibbett D.S."/>
        </authorList>
    </citation>
    <scope>NUCLEOTIDE SEQUENCE [LARGE SCALE GENOMIC DNA]</scope>
    <source>
        <strain evidence="6 7">MD-104</strain>
    </source>
</reference>
<dbReference type="PANTHER" id="PTHR48104">
    <property type="entry name" value="METACASPASE-4"/>
    <property type="match status" value="1"/>
</dbReference>